<evidence type="ECO:0000313" key="3">
    <source>
        <dbReference type="Proteomes" id="UP000245429"/>
    </source>
</evidence>
<dbReference type="Proteomes" id="UP000245429">
    <property type="component" value="Chromosome"/>
</dbReference>
<reference evidence="2 3" key="1">
    <citation type="submission" date="2018-05" db="EMBL/GenBank/DDBJ databases">
        <title>Flavobacterium sp. MEBiC07310.</title>
        <authorList>
            <person name="Baek K."/>
        </authorList>
    </citation>
    <scope>NUCLEOTIDE SEQUENCE [LARGE SCALE GENOMIC DNA]</scope>
    <source>
        <strain evidence="2 3">MEBiC07310</strain>
    </source>
</reference>
<protein>
    <recommendedName>
        <fullName evidence="1">PDZ domain-containing protein</fullName>
    </recommendedName>
</protein>
<dbReference type="KEGG" id="fse:DI487_01145"/>
<dbReference type="PROSITE" id="PS50106">
    <property type="entry name" value="PDZ"/>
    <property type="match status" value="1"/>
</dbReference>
<evidence type="ECO:0000259" key="1">
    <source>
        <dbReference type="PROSITE" id="PS50106"/>
    </source>
</evidence>
<dbReference type="Pfam" id="PF13650">
    <property type="entry name" value="Asp_protease_2"/>
    <property type="match status" value="1"/>
</dbReference>
<keyword evidence="3" id="KW-1185">Reference proteome</keyword>
<dbReference type="InterPro" id="IPR021109">
    <property type="entry name" value="Peptidase_aspartic_dom_sf"/>
</dbReference>
<dbReference type="SMART" id="SM00228">
    <property type="entry name" value="PDZ"/>
    <property type="match status" value="1"/>
</dbReference>
<dbReference type="InterPro" id="IPR041489">
    <property type="entry name" value="PDZ_6"/>
</dbReference>
<sequence>MKGNFKISYCFFFLVFLNSSLFGQFQLDKRYKKYKIPFEHTHNLIILKCTLNGSPLNMILDTGSEKNLLFTFPENDTITFYNLQKLKVKGIGIGEDIEAYLSRNNKCAIGDYVNSSFETLLVPDVNIGLIDKLGIPINGIIGSEFFTAYWVEIDYQREKIVVIPKEKFKTNRLKRYEREQVVVQRGKPYIKIKIKESEHEDEKDYKLLLDTGLGDGLWLFENDTLKCTHRFFKDILGRGLTGEITGKKSRVNELFIKGFKFSEALVSYPDSVSLTDLERLQGRNGSLGGEILKRFNWILNYETGSFYFKKNSLFDEAFNYNMSGIEVQHNGSQWIKETVYDNSVGNKVNMNEFIFEDSNRKYNYTYKLKPIFEIYSIRENSPAEKVGLQVGDLIVSLNGRSAQHLSIQKITEIFQSQEGKNIKIEVERDGENLKFEFRLEKVL</sequence>
<proteinExistence type="predicted"/>
<feature type="domain" description="PDZ" evidence="1">
    <location>
        <begin position="374"/>
        <end position="416"/>
    </location>
</feature>
<dbReference type="Gene3D" id="2.40.70.10">
    <property type="entry name" value="Acid Proteases"/>
    <property type="match status" value="1"/>
</dbReference>
<dbReference type="RefSeq" id="WP_109568020.1">
    <property type="nucleotide sequence ID" value="NZ_CP029463.1"/>
</dbReference>
<name>A0A2U8QR97_9FLAO</name>
<dbReference type="AlphaFoldDB" id="A0A2U8QR97"/>
<dbReference type="Gene3D" id="2.30.42.10">
    <property type="match status" value="1"/>
</dbReference>
<dbReference type="EMBL" id="CP029463">
    <property type="protein sequence ID" value="AWM12611.1"/>
    <property type="molecule type" value="Genomic_DNA"/>
</dbReference>
<dbReference type="SUPFAM" id="SSF50156">
    <property type="entry name" value="PDZ domain-like"/>
    <property type="match status" value="1"/>
</dbReference>
<accession>A0A2U8QR97</accession>
<dbReference type="InterPro" id="IPR036034">
    <property type="entry name" value="PDZ_sf"/>
</dbReference>
<organism evidence="2 3">
    <name type="scientific">Flavobacterium sediminis</name>
    <dbReference type="NCBI Taxonomy" id="2201181"/>
    <lineage>
        <taxon>Bacteria</taxon>
        <taxon>Pseudomonadati</taxon>
        <taxon>Bacteroidota</taxon>
        <taxon>Flavobacteriia</taxon>
        <taxon>Flavobacteriales</taxon>
        <taxon>Flavobacteriaceae</taxon>
        <taxon>Flavobacterium</taxon>
    </lineage>
</organism>
<dbReference type="OrthoDB" id="3521766at2"/>
<gene>
    <name evidence="2" type="ORF">DI487_01145</name>
</gene>
<evidence type="ECO:0000313" key="2">
    <source>
        <dbReference type="EMBL" id="AWM12611.1"/>
    </source>
</evidence>
<dbReference type="Pfam" id="PF17820">
    <property type="entry name" value="PDZ_6"/>
    <property type="match status" value="1"/>
</dbReference>
<dbReference type="InterPro" id="IPR001478">
    <property type="entry name" value="PDZ"/>
</dbReference>